<dbReference type="PANTHER" id="PTHR40396:SF1">
    <property type="entry name" value="ATPASE AAA-TYPE CORE DOMAIN-CONTAINING PROTEIN"/>
    <property type="match status" value="1"/>
</dbReference>
<evidence type="ECO:0000259" key="1">
    <source>
        <dbReference type="Pfam" id="PF13175"/>
    </source>
</evidence>
<keyword evidence="3" id="KW-1185">Reference proteome</keyword>
<keyword evidence="2" id="KW-0547">Nucleotide-binding</keyword>
<dbReference type="Proteomes" id="UP001163156">
    <property type="component" value="Chromosome"/>
</dbReference>
<sequence>MILNFSVQNFGPVKEKQTLSFEADSSSHLEDQYVIATQSGIRVLKLGLVYGANASGKTTILRALDFLRDLVLEPEEKKTTQLKFSPFLFDQDTPHNPSILSIEFIQKEIKYAYTVEFNKEAVLTEELTYYNPNKANIFRRTTDVENQFTEIKFGSKITVDKVYKKTLESNTLWNNTVLGGYLKTNIQVDELRDVAEWFEKHLKPLVLTNTELDSLVVEELGSGKINKTDISKILKRADFNISDIVIDEEKSEVSYDKKLFHFGRGIDSEYFTNILNAQIPMPVDLEFEHTVGGVKYLLPFLSESQGTQRYFGFAGLLALMIKASVIFSIDELETSLHPDLYNHFILSFLTNTKNSQLIATTHNREILDNRDIYRNDAIWFTDKHESSATELYSLADFDSSVIRNTSSVYNAYKIGKLGGVPNTGDFYIDLTDEK</sequence>
<dbReference type="GO" id="GO:0005524">
    <property type="term" value="F:ATP binding"/>
    <property type="evidence" value="ECO:0007669"/>
    <property type="project" value="UniProtKB-KW"/>
</dbReference>
<organism evidence="2 3">
    <name type="scientific">Algoriphagus halophytocola</name>
    <dbReference type="NCBI Taxonomy" id="2991499"/>
    <lineage>
        <taxon>Bacteria</taxon>
        <taxon>Pseudomonadati</taxon>
        <taxon>Bacteroidota</taxon>
        <taxon>Cytophagia</taxon>
        <taxon>Cytophagales</taxon>
        <taxon>Cyclobacteriaceae</taxon>
        <taxon>Algoriphagus</taxon>
    </lineage>
</organism>
<dbReference type="RefSeq" id="WP_264809487.1">
    <property type="nucleotide sequence ID" value="NZ_CP110226.1"/>
</dbReference>
<dbReference type="SUPFAM" id="SSF52540">
    <property type="entry name" value="P-loop containing nucleoside triphosphate hydrolases"/>
    <property type="match status" value="1"/>
</dbReference>
<gene>
    <name evidence="2" type="ORF">OM944_00405</name>
</gene>
<dbReference type="EMBL" id="CP110226">
    <property type="protein sequence ID" value="UZD22962.1"/>
    <property type="molecule type" value="Genomic_DNA"/>
</dbReference>
<reference evidence="2" key="1">
    <citation type="submission" date="2022-10" db="EMBL/GenBank/DDBJ databases">
        <title>Algoriphagus sp. a novel bacteria isolate from halophytes salicornia europaea.</title>
        <authorList>
            <person name="Peng Y."/>
            <person name="Jiang L."/>
            <person name="Lee J."/>
        </authorList>
    </citation>
    <scope>NUCLEOTIDE SEQUENCE</scope>
    <source>
        <strain evidence="2">TR-M5</strain>
    </source>
</reference>
<dbReference type="Pfam" id="PF13175">
    <property type="entry name" value="AAA_15"/>
    <property type="match status" value="1"/>
</dbReference>
<dbReference type="InterPro" id="IPR027417">
    <property type="entry name" value="P-loop_NTPase"/>
</dbReference>
<accession>A0ABY6MGP4</accession>
<name>A0ABY6MGP4_9BACT</name>
<keyword evidence="2" id="KW-0067">ATP-binding</keyword>
<feature type="domain" description="Endonuclease GajA/Old nuclease/RecF-like AAA" evidence="1">
    <location>
        <begin position="1"/>
        <end position="366"/>
    </location>
</feature>
<dbReference type="Gene3D" id="3.40.50.300">
    <property type="entry name" value="P-loop containing nucleotide triphosphate hydrolases"/>
    <property type="match status" value="1"/>
</dbReference>
<protein>
    <submittedName>
        <fullName evidence="2">ATP-binding protein</fullName>
    </submittedName>
</protein>
<evidence type="ECO:0000313" key="2">
    <source>
        <dbReference type="EMBL" id="UZD22962.1"/>
    </source>
</evidence>
<dbReference type="PANTHER" id="PTHR40396">
    <property type="entry name" value="ATPASE-LIKE PROTEIN"/>
    <property type="match status" value="1"/>
</dbReference>
<proteinExistence type="predicted"/>
<evidence type="ECO:0000313" key="3">
    <source>
        <dbReference type="Proteomes" id="UP001163156"/>
    </source>
</evidence>
<dbReference type="InterPro" id="IPR041685">
    <property type="entry name" value="AAA_GajA/Old/RecF-like"/>
</dbReference>